<reference evidence="2" key="1">
    <citation type="journal article" date="2019" name="Curr. Biol.">
        <title>Genome Sequence of Striga asiatica Provides Insight into the Evolution of Plant Parasitism.</title>
        <authorList>
            <person name="Yoshida S."/>
            <person name="Kim S."/>
            <person name="Wafula E.K."/>
            <person name="Tanskanen J."/>
            <person name="Kim Y.M."/>
            <person name="Honaas L."/>
            <person name="Yang Z."/>
            <person name="Spallek T."/>
            <person name="Conn C.E."/>
            <person name="Ichihashi Y."/>
            <person name="Cheong K."/>
            <person name="Cui S."/>
            <person name="Der J.P."/>
            <person name="Gundlach H."/>
            <person name="Jiao Y."/>
            <person name="Hori C."/>
            <person name="Ishida J.K."/>
            <person name="Kasahara H."/>
            <person name="Kiba T."/>
            <person name="Kim M.S."/>
            <person name="Koo N."/>
            <person name="Laohavisit A."/>
            <person name="Lee Y.H."/>
            <person name="Lumba S."/>
            <person name="McCourt P."/>
            <person name="Mortimer J.C."/>
            <person name="Mutuku J.M."/>
            <person name="Nomura T."/>
            <person name="Sasaki-Sekimoto Y."/>
            <person name="Seto Y."/>
            <person name="Wang Y."/>
            <person name="Wakatake T."/>
            <person name="Sakakibara H."/>
            <person name="Demura T."/>
            <person name="Yamaguchi S."/>
            <person name="Yoneyama K."/>
            <person name="Manabe R.I."/>
            <person name="Nelson D.C."/>
            <person name="Schulman A.H."/>
            <person name="Timko M.P."/>
            <person name="dePamphilis C.W."/>
            <person name="Choi D."/>
            <person name="Shirasu K."/>
        </authorList>
    </citation>
    <scope>NUCLEOTIDE SEQUENCE [LARGE SCALE GENOMIC DNA]</scope>
    <source>
        <strain evidence="2">cv. UVA1</strain>
    </source>
</reference>
<keyword evidence="2" id="KW-1185">Reference proteome</keyword>
<name>A0A5A7RG98_STRAF</name>
<feature type="non-terminal residue" evidence="1">
    <location>
        <position position="1"/>
    </location>
</feature>
<dbReference type="AlphaFoldDB" id="A0A5A7RG98"/>
<comment type="caution">
    <text evidence="1">The sequence shown here is derived from an EMBL/GenBank/DDBJ whole genome shotgun (WGS) entry which is preliminary data.</text>
</comment>
<proteinExistence type="predicted"/>
<dbReference type="EMBL" id="BKCP01012514">
    <property type="protein sequence ID" value="GER56181.1"/>
    <property type="molecule type" value="Genomic_DNA"/>
</dbReference>
<dbReference type="OrthoDB" id="913592at2759"/>
<sequence>SFVTKFQGCLFENVYGLKPTEENKDFLGWVKPEDSDDSMWEDGDVGEWRSPDKARSMEFSDRENQDLLTRSFHLSTYFRYPKKSAKLNFNFDASQNGETYS</sequence>
<evidence type="ECO:0000313" key="2">
    <source>
        <dbReference type="Proteomes" id="UP000325081"/>
    </source>
</evidence>
<protein>
    <submittedName>
        <fullName evidence="1">Uncharacterized protein</fullName>
    </submittedName>
</protein>
<organism evidence="1 2">
    <name type="scientific">Striga asiatica</name>
    <name type="common">Asiatic witchweed</name>
    <name type="synonym">Buchnera asiatica</name>
    <dbReference type="NCBI Taxonomy" id="4170"/>
    <lineage>
        <taxon>Eukaryota</taxon>
        <taxon>Viridiplantae</taxon>
        <taxon>Streptophyta</taxon>
        <taxon>Embryophyta</taxon>
        <taxon>Tracheophyta</taxon>
        <taxon>Spermatophyta</taxon>
        <taxon>Magnoliopsida</taxon>
        <taxon>eudicotyledons</taxon>
        <taxon>Gunneridae</taxon>
        <taxon>Pentapetalae</taxon>
        <taxon>asterids</taxon>
        <taxon>lamiids</taxon>
        <taxon>Lamiales</taxon>
        <taxon>Orobanchaceae</taxon>
        <taxon>Buchnereae</taxon>
        <taxon>Striga</taxon>
    </lineage>
</organism>
<dbReference type="Proteomes" id="UP000325081">
    <property type="component" value="Unassembled WGS sequence"/>
</dbReference>
<evidence type="ECO:0000313" key="1">
    <source>
        <dbReference type="EMBL" id="GER56181.1"/>
    </source>
</evidence>
<accession>A0A5A7RG98</accession>
<feature type="non-terminal residue" evidence="1">
    <location>
        <position position="101"/>
    </location>
</feature>
<gene>
    <name evidence="1" type="ORF">STAS_33894</name>
</gene>